<dbReference type="PANTHER" id="PTHR30203:SF20">
    <property type="entry name" value="MULTIDRUG RESISTANCE OUTER MEMBRANE PROTEIN MDTP-RELATED"/>
    <property type="match status" value="1"/>
</dbReference>
<evidence type="ECO:0000256" key="1">
    <source>
        <dbReference type="ARBA" id="ARBA00004370"/>
    </source>
</evidence>
<reference evidence="10 11" key="1">
    <citation type="submission" date="2019-05" db="EMBL/GenBank/DDBJ databases">
        <title>Draft Genome Sequences of Six Type Strains of the Genus Massilia.</title>
        <authorList>
            <person name="Miess H."/>
            <person name="Frediansyhah A."/>
            <person name="Gross H."/>
        </authorList>
    </citation>
    <scope>NUCLEOTIDE SEQUENCE [LARGE SCALE GENOMIC DNA]</scope>
    <source>
        <strain evidence="10 11">DSMZ 26121</strain>
    </source>
</reference>
<evidence type="ECO:0000256" key="3">
    <source>
        <dbReference type="ARBA" id="ARBA00022452"/>
    </source>
</evidence>
<dbReference type="Proteomes" id="UP000298763">
    <property type="component" value="Chromosome"/>
</dbReference>
<dbReference type="PANTHER" id="PTHR30203">
    <property type="entry name" value="OUTER MEMBRANE CATION EFFLUX PROTEIN"/>
    <property type="match status" value="1"/>
</dbReference>
<evidence type="ECO:0000256" key="8">
    <source>
        <dbReference type="ARBA" id="ARBA00023288"/>
    </source>
</evidence>
<dbReference type="PROSITE" id="PS51257">
    <property type="entry name" value="PROKAR_LIPOPROTEIN"/>
    <property type="match status" value="1"/>
</dbReference>
<dbReference type="Gene3D" id="1.20.1600.10">
    <property type="entry name" value="Outer membrane efflux proteins (OEP)"/>
    <property type="match status" value="1"/>
</dbReference>
<name>A0ABX5UPX8_9BURK</name>
<protein>
    <submittedName>
        <fullName evidence="10">Efflux transporter outer membrane subunit</fullName>
    </submittedName>
</protein>
<evidence type="ECO:0000256" key="5">
    <source>
        <dbReference type="ARBA" id="ARBA00022729"/>
    </source>
</evidence>
<comment type="similarity">
    <text evidence="2 9">Belongs to the outer membrane factor (OMF) (TC 1.B.17) family.</text>
</comment>
<comment type="subcellular location">
    <subcellularLocation>
        <location evidence="9">Cell membrane</location>
        <topology evidence="9">Lipid-anchor</topology>
    </subcellularLocation>
    <subcellularLocation>
        <location evidence="1">Membrane</location>
    </subcellularLocation>
</comment>
<evidence type="ECO:0000256" key="6">
    <source>
        <dbReference type="ARBA" id="ARBA00023136"/>
    </source>
</evidence>
<gene>
    <name evidence="10" type="ORF">FCL38_27955</name>
</gene>
<dbReference type="SUPFAM" id="SSF56954">
    <property type="entry name" value="Outer membrane efflux proteins (OEP)"/>
    <property type="match status" value="1"/>
</dbReference>
<keyword evidence="5" id="KW-0732">Signal</keyword>
<proteinExistence type="inferred from homology"/>
<evidence type="ECO:0000256" key="2">
    <source>
        <dbReference type="ARBA" id="ARBA00007613"/>
    </source>
</evidence>
<dbReference type="InterPro" id="IPR010131">
    <property type="entry name" value="MdtP/NodT-like"/>
</dbReference>
<dbReference type="RefSeq" id="WP_137316614.1">
    <property type="nucleotide sequence ID" value="NZ_JACHXS010000008.1"/>
</dbReference>
<dbReference type="InterPro" id="IPR003423">
    <property type="entry name" value="OMP_efflux"/>
</dbReference>
<keyword evidence="8 9" id="KW-0449">Lipoprotein</keyword>
<keyword evidence="7 9" id="KW-0564">Palmitate</keyword>
<keyword evidence="4 9" id="KW-0812">Transmembrane</keyword>
<dbReference type="EMBL" id="CP040017">
    <property type="protein sequence ID" value="QCP13836.1"/>
    <property type="molecule type" value="Genomic_DNA"/>
</dbReference>
<evidence type="ECO:0000256" key="7">
    <source>
        <dbReference type="ARBA" id="ARBA00023139"/>
    </source>
</evidence>
<dbReference type="NCBIfam" id="TIGR01845">
    <property type="entry name" value="outer_NodT"/>
    <property type="match status" value="1"/>
</dbReference>
<evidence type="ECO:0000313" key="11">
    <source>
        <dbReference type="Proteomes" id="UP000298763"/>
    </source>
</evidence>
<accession>A0ABX5UPX8</accession>
<evidence type="ECO:0000256" key="4">
    <source>
        <dbReference type="ARBA" id="ARBA00022692"/>
    </source>
</evidence>
<keyword evidence="6 9" id="KW-0472">Membrane</keyword>
<evidence type="ECO:0000256" key="9">
    <source>
        <dbReference type="RuleBase" id="RU362097"/>
    </source>
</evidence>
<organism evidence="10 11">
    <name type="scientific">Pseudoduganella umbonata</name>
    <dbReference type="NCBI Taxonomy" id="864828"/>
    <lineage>
        <taxon>Bacteria</taxon>
        <taxon>Pseudomonadati</taxon>
        <taxon>Pseudomonadota</taxon>
        <taxon>Betaproteobacteria</taxon>
        <taxon>Burkholderiales</taxon>
        <taxon>Oxalobacteraceae</taxon>
        <taxon>Telluria group</taxon>
        <taxon>Pseudoduganella</taxon>
    </lineage>
</organism>
<dbReference type="Pfam" id="PF02321">
    <property type="entry name" value="OEP"/>
    <property type="match status" value="2"/>
</dbReference>
<evidence type="ECO:0000313" key="10">
    <source>
        <dbReference type="EMBL" id="QCP13836.1"/>
    </source>
</evidence>
<keyword evidence="3 9" id="KW-1134">Transmembrane beta strand</keyword>
<keyword evidence="11" id="KW-1185">Reference proteome</keyword>
<sequence length="480" mass="50019">MPRALPFAPGVATCVVLALAGCADIGDIKPQSHRLAPNDLATGAALAAAAAPAAQWPAEQWWLAFGDPQLDRLVASALAGNPGLKAAQARVRQAAALADVAGAAAGPQASASAGTTRERFPAHGSAAAPLAGNWAWYNAATLNGSYDLDLWGSHHATLAAALGDARAAAAEAQMARLSLQAAVVRTYIQLWYRHALQDSLAQSLAQRRRILDIVRRRHAAGLASGIDVATVENTLPAGRREHERIGESIAVLRNQLAALVGKGPGDAETIARPAPALRQAAAALPSALPAELLGRRPDIAAMRWRVEAAGRRIDGARAAFYPNLNLVAFAGLQSFGFARFFDASARTLGFTPAFSLPVFEGGRLRSRLAADTAAFDAAVEQYNETVVNALADVANVVAKIQSSAEQGRLAEQALATAARAHALADRAYRAGITDATDALEAQLILLGERDALLRVESERLDNYASLMTALGGGAGMEEGI</sequence>
<dbReference type="Gene3D" id="2.20.200.10">
    <property type="entry name" value="Outer membrane efflux proteins (OEP)"/>
    <property type="match status" value="1"/>
</dbReference>